<dbReference type="EnsemblMetazoa" id="LLOJ004867-RA">
    <property type="protein sequence ID" value="LLOJ004867-PA"/>
    <property type="gene ID" value="LLOJ004867"/>
</dbReference>
<keyword evidence="2 4" id="KW-0808">Transferase</keyword>
<dbReference type="InterPro" id="IPR005522">
    <property type="entry name" value="IPK"/>
</dbReference>
<dbReference type="GO" id="GO:0046854">
    <property type="term" value="P:phosphatidylinositol phosphate biosynthetic process"/>
    <property type="evidence" value="ECO:0007669"/>
    <property type="project" value="TreeGrafter"/>
</dbReference>
<dbReference type="EMBL" id="AJWK01015364">
    <property type="status" value="NOT_ANNOTATED_CDS"/>
    <property type="molecule type" value="Genomic_DNA"/>
</dbReference>
<keyword evidence="7" id="KW-1185">Reference proteome</keyword>
<evidence type="ECO:0000256" key="2">
    <source>
        <dbReference type="ARBA" id="ARBA00022679"/>
    </source>
</evidence>
<dbReference type="GO" id="GO:0000828">
    <property type="term" value="F:inositol hexakisphosphate kinase activity"/>
    <property type="evidence" value="ECO:0007669"/>
    <property type="project" value="TreeGrafter"/>
</dbReference>
<sequence>MTSTILHPMAWTNERLCLSENTGLKKALLKMIVVENGNSAKSNIAVRILRGGSSTIQSECKILVEEEEGMTSTILHPMAWTNERLCLSENTGLKKALLKMIVVENGNSAKSNNISSDFLTNRNLPTHDNMSLLKFFAINALELSAPASPVLLQQNNPTNIVTPGWLQLSGHPESIAPAANGIVRKRVTGPTDSEIIAYQALTADSCASKIIPKYIGHREINGESYIELQDLLHGFKEPSVMDIKMGCRTFLESEVTNKTLRPDLYKKMILVDPEAPTDEEHKAQAVTKLRYMLFREQMSSSQTKGFRIEAMKIKGSSPITDLKTIKSDTEVRQLVGKFLQKRRSVTKELVKRLKNMRALIEKSDYFRSHEVVGSSVFIVYDDHHVGAWMIDFAKNKVLPEGIQVDHRKPWIPGNCEEGLLHGMDELIKVCEGIYEDSK</sequence>
<dbReference type="PANTHER" id="PTHR12400:SF26">
    <property type="entry name" value="KINASE"/>
    <property type="match status" value="1"/>
</dbReference>
<dbReference type="Gene3D" id="3.30.470.160">
    <property type="entry name" value="Inositol polyphosphate kinase"/>
    <property type="match status" value="1"/>
</dbReference>
<organism evidence="6 7">
    <name type="scientific">Lutzomyia longipalpis</name>
    <name type="common">Sand fly</name>
    <dbReference type="NCBI Taxonomy" id="7200"/>
    <lineage>
        <taxon>Eukaryota</taxon>
        <taxon>Metazoa</taxon>
        <taxon>Ecdysozoa</taxon>
        <taxon>Arthropoda</taxon>
        <taxon>Hexapoda</taxon>
        <taxon>Insecta</taxon>
        <taxon>Pterygota</taxon>
        <taxon>Neoptera</taxon>
        <taxon>Endopterygota</taxon>
        <taxon>Diptera</taxon>
        <taxon>Nematocera</taxon>
        <taxon>Psychodoidea</taxon>
        <taxon>Psychodidae</taxon>
        <taxon>Lutzomyia</taxon>
        <taxon>Lutzomyia</taxon>
    </lineage>
</organism>
<keyword evidence="3 4" id="KW-0418">Kinase</keyword>
<reference evidence="5" key="2">
    <citation type="journal article" date="2020" name="BMC">
        <title>Leishmania infection induces a limited differential gene expression in the sand fly midgut.</title>
        <authorList>
            <person name="Coutinho-Abreu I.V."/>
            <person name="Serafim T.D."/>
            <person name="Meneses C."/>
            <person name="Kamhawi S."/>
            <person name="Oliveira F."/>
            <person name="Valenzuela J.G."/>
        </authorList>
    </citation>
    <scope>NUCLEOTIDE SEQUENCE</scope>
    <source>
        <strain evidence="5">Jacobina</strain>
        <tissue evidence="5">Midgut</tissue>
    </source>
</reference>
<reference evidence="6" key="3">
    <citation type="submission" date="2020-05" db="UniProtKB">
        <authorList>
            <consortium name="EnsemblMetazoa"/>
        </authorList>
    </citation>
    <scope>IDENTIFICATION</scope>
    <source>
        <strain evidence="6">Jacobina</strain>
    </source>
</reference>
<dbReference type="EC" id="2.7.-.-" evidence="4"/>
<dbReference type="EMBL" id="GITU01000028">
    <property type="protein sequence ID" value="MBC1168731.1"/>
    <property type="molecule type" value="Transcribed_RNA"/>
</dbReference>
<protein>
    <recommendedName>
        <fullName evidence="4">Kinase</fullName>
        <ecNumber evidence="4">2.7.-.-</ecNumber>
    </recommendedName>
</protein>
<evidence type="ECO:0000256" key="1">
    <source>
        <dbReference type="ARBA" id="ARBA00007374"/>
    </source>
</evidence>
<dbReference type="EMBL" id="AJWK01015365">
    <property type="status" value="NOT_ANNOTATED_CDS"/>
    <property type="molecule type" value="Genomic_DNA"/>
</dbReference>
<dbReference type="GO" id="GO:0005634">
    <property type="term" value="C:nucleus"/>
    <property type="evidence" value="ECO:0007669"/>
    <property type="project" value="TreeGrafter"/>
</dbReference>
<dbReference type="AlphaFoldDB" id="A0A1B0GIS4"/>
<reference evidence="7" key="1">
    <citation type="submission" date="2012-05" db="EMBL/GenBank/DDBJ databases">
        <title>Whole Genome Assembly of Lutzomyia longipalpis.</title>
        <authorList>
            <person name="Richards S."/>
            <person name="Qu C."/>
            <person name="Dillon R."/>
            <person name="Worley K."/>
            <person name="Scherer S."/>
            <person name="Batterton M."/>
            <person name="Taylor A."/>
            <person name="Hawes A."/>
            <person name="Hernandez B."/>
            <person name="Kovar C."/>
            <person name="Mandapat C."/>
            <person name="Pham C."/>
            <person name="Qu C."/>
            <person name="Jing C."/>
            <person name="Bess C."/>
            <person name="Bandaranaike D."/>
            <person name="Ngo D."/>
            <person name="Ongeri F."/>
            <person name="Arias F."/>
            <person name="Lara F."/>
            <person name="Weissenberger G."/>
            <person name="Kamau G."/>
            <person name="Han H."/>
            <person name="Shen H."/>
            <person name="Dinh H."/>
            <person name="Khalil I."/>
            <person name="Jones J."/>
            <person name="Shafer J."/>
            <person name="Jayaseelan J."/>
            <person name="Quiroz J."/>
            <person name="Blankenburg K."/>
            <person name="Nguyen L."/>
            <person name="Jackson L."/>
            <person name="Francisco L."/>
            <person name="Tang L.-Y."/>
            <person name="Pu L.-L."/>
            <person name="Perales L."/>
            <person name="Lorensuhewa L."/>
            <person name="Munidasa M."/>
            <person name="Coyle M."/>
            <person name="Taylor M."/>
            <person name="Puazo M."/>
            <person name="Firestine M."/>
            <person name="Scheel M."/>
            <person name="Javaid M."/>
            <person name="Wang M."/>
            <person name="Li M."/>
            <person name="Tabassum N."/>
            <person name="Saada N."/>
            <person name="Osuji N."/>
            <person name="Aqrawi P."/>
            <person name="Fu Q."/>
            <person name="Thornton R."/>
            <person name="Raj R."/>
            <person name="Goodspeed R."/>
            <person name="Mata R."/>
            <person name="Najjar R."/>
            <person name="Gubbala S."/>
            <person name="Lee S."/>
            <person name="Denson S."/>
            <person name="Patil S."/>
            <person name="Macmil S."/>
            <person name="Qi S."/>
            <person name="Matskevitch T."/>
            <person name="Palculict T."/>
            <person name="Mathew T."/>
            <person name="Vee V."/>
            <person name="Velamala V."/>
            <person name="Korchina V."/>
            <person name="Cai W."/>
            <person name="Liu W."/>
            <person name="Dai W."/>
            <person name="Zou X."/>
            <person name="Zhu Y."/>
            <person name="Zhang Y."/>
            <person name="Wu Y.-Q."/>
            <person name="Xin Y."/>
            <person name="Nazarath L."/>
            <person name="Kovar C."/>
            <person name="Han Y."/>
            <person name="Muzny D."/>
            <person name="Gibbs R."/>
        </authorList>
    </citation>
    <scope>NUCLEOTIDE SEQUENCE [LARGE SCALE GENOMIC DNA]</scope>
    <source>
        <strain evidence="7">Jacobina</strain>
    </source>
</reference>
<dbReference type="Pfam" id="PF03770">
    <property type="entry name" value="IPK"/>
    <property type="match status" value="1"/>
</dbReference>
<dbReference type="SUPFAM" id="SSF56104">
    <property type="entry name" value="SAICAR synthase-like"/>
    <property type="match status" value="1"/>
</dbReference>
<dbReference type="InterPro" id="IPR038286">
    <property type="entry name" value="IPK_sf"/>
</dbReference>
<name>A0A1B0GIS4_LUTLO</name>
<accession>A0A1B0GIS4</accession>
<evidence type="ECO:0000256" key="4">
    <source>
        <dbReference type="RuleBase" id="RU363090"/>
    </source>
</evidence>
<evidence type="ECO:0000313" key="5">
    <source>
        <dbReference type="EMBL" id="MBC1168731.1"/>
    </source>
</evidence>
<dbReference type="VEuPathDB" id="VectorBase:LLOJ004867"/>
<dbReference type="GO" id="GO:0032958">
    <property type="term" value="P:inositol phosphate biosynthetic process"/>
    <property type="evidence" value="ECO:0007669"/>
    <property type="project" value="InterPro"/>
</dbReference>
<dbReference type="VEuPathDB" id="VectorBase:LLONM1_003510"/>
<dbReference type="GO" id="GO:0005737">
    <property type="term" value="C:cytoplasm"/>
    <property type="evidence" value="ECO:0007669"/>
    <property type="project" value="TreeGrafter"/>
</dbReference>
<evidence type="ECO:0000256" key="3">
    <source>
        <dbReference type="ARBA" id="ARBA00022777"/>
    </source>
</evidence>
<dbReference type="PANTHER" id="PTHR12400">
    <property type="entry name" value="INOSITOL POLYPHOSPHATE KINASE"/>
    <property type="match status" value="1"/>
</dbReference>
<dbReference type="EMBL" id="AJWK01015366">
    <property type="status" value="NOT_ANNOTATED_CDS"/>
    <property type="molecule type" value="Genomic_DNA"/>
</dbReference>
<dbReference type="Proteomes" id="UP000092461">
    <property type="component" value="Unassembled WGS sequence"/>
</dbReference>
<proteinExistence type="inferred from homology"/>
<evidence type="ECO:0000313" key="6">
    <source>
        <dbReference type="EnsemblMetazoa" id="LLOJ004867-PA"/>
    </source>
</evidence>
<comment type="similarity">
    <text evidence="1 4">Belongs to the inositol phosphokinase (IPK) family.</text>
</comment>
<evidence type="ECO:0000313" key="7">
    <source>
        <dbReference type="Proteomes" id="UP000092461"/>
    </source>
</evidence>